<dbReference type="GO" id="GO:0005524">
    <property type="term" value="F:ATP binding"/>
    <property type="evidence" value="ECO:0007669"/>
    <property type="project" value="UniProtKB-KW"/>
</dbReference>
<dbReference type="PROSITE" id="PS50893">
    <property type="entry name" value="ABC_TRANSPORTER_2"/>
    <property type="match status" value="2"/>
</dbReference>
<dbReference type="InterPro" id="IPR003439">
    <property type="entry name" value="ABC_transporter-like_ATP-bd"/>
</dbReference>
<dbReference type="AlphaFoldDB" id="A0A2N5PWP6"/>
<dbReference type="SUPFAM" id="SSF52540">
    <property type="entry name" value="P-loop containing nucleoside triphosphate hydrolases"/>
    <property type="match status" value="2"/>
</dbReference>
<evidence type="ECO:0000313" key="4">
    <source>
        <dbReference type="EMBL" id="PLT81915.1"/>
    </source>
</evidence>
<sequence length="510" mass="56518">MNSMIQTIDLTKKFGDFTANDHINLDVKEQEIKCIVGENGAGKSTMMNMLYGLLQPTSGKILIRGKEVTMNSPIDAIANGIGMVHQHFKLVPSLTVYENILLGAEIKKKNTPFVDQKEEIRRVEKLIEENHFELNATDKIEDISVGGRQRVEILKMLYRNVDILILDEPTAVLTPQEVDELMVTLKQLKEQGKTIIVITHKLREVMELADSITVIKQGKVIGNVLKKDTNEQELAQMMVGRDVVLTVSNTRKQSMKTDIMYEAKHLTTVNDYGKEVVSDVSFKVHKGEILGVAGVEGNGQSELVKLITGLMESTKGEIIFDGQNVTNWWPEKLRKAGLGIIPEDRYAQGLCREMSVSDNCIAGYHGAKDICKRGLYNRKKINEKRDSFIKEFDIRLGDVNGPIGSLSGGNAQKVIIARELSAHPKVLLACQPTRGVDIGSIEFIHKQILKFRDEGNTVILVSSELSEIMSLSDRVIVMYKGKISGEVCPKEVSTAAIGLLMAGISQGSVN</sequence>
<dbReference type="InterPro" id="IPR050107">
    <property type="entry name" value="ABC_carbohydrate_import_ATPase"/>
</dbReference>
<keyword evidence="1" id="KW-0547">Nucleotide-binding</keyword>
<feature type="domain" description="ABC transporter" evidence="3">
    <location>
        <begin position="5"/>
        <end position="242"/>
    </location>
</feature>
<dbReference type="PROSITE" id="PS00211">
    <property type="entry name" value="ABC_TRANSPORTER_1"/>
    <property type="match status" value="1"/>
</dbReference>
<gene>
    <name evidence="4" type="ORF">CDL20_14005</name>
</gene>
<evidence type="ECO:0000259" key="3">
    <source>
        <dbReference type="PROSITE" id="PS50893"/>
    </source>
</evidence>
<dbReference type="Pfam" id="PF00005">
    <property type="entry name" value="ABC_tran"/>
    <property type="match status" value="2"/>
</dbReference>
<dbReference type="Gene3D" id="3.40.50.300">
    <property type="entry name" value="P-loop containing nucleotide triphosphate hydrolases"/>
    <property type="match status" value="2"/>
</dbReference>
<reference evidence="4 5" key="1">
    <citation type="journal article" date="2017" name="Genome Med.">
        <title>A novel Ruminococcus gnavus clade enriched in inflammatory bowel disease patients.</title>
        <authorList>
            <person name="Hall A.B."/>
            <person name="Yassour M."/>
            <person name="Sauk J."/>
            <person name="Garner A."/>
            <person name="Jiang X."/>
            <person name="Arthur T."/>
            <person name="Lagoudas G.K."/>
            <person name="Vatanen T."/>
            <person name="Fornelos N."/>
            <person name="Wilson R."/>
            <person name="Bertha M."/>
            <person name="Cohen M."/>
            <person name="Garber J."/>
            <person name="Khalili H."/>
            <person name="Gevers D."/>
            <person name="Ananthakrishnan A.N."/>
            <person name="Kugathasan S."/>
            <person name="Lander E.S."/>
            <person name="Blainey P."/>
            <person name="Vlamakis H."/>
            <person name="Xavier R.J."/>
            <person name="Huttenhower C."/>
        </authorList>
    </citation>
    <scope>NUCLEOTIDE SEQUENCE [LARGE SCALE GENOMIC DNA]</scope>
    <source>
        <strain evidence="4 5">RJX1128</strain>
    </source>
</reference>
<dbReference type="SMART" id="SM00382">
    <property type="entry name" value="AAA"/>
    <property type="match status" value="2"/>
</dbReference>
<dbReference type="GO" id="GO:0016887">
    <property type="term" value="F:ATP hydrolysis activity"/>
    <property type="evidence" value="ECO:0007669"/>
    <property type="project" value="InterPro"/>
</dbReference>
<evidence type="ECO:0000256" key="1">
    <source>
        <dbReference type="ARBA" id="ARBA00022741"/>
    </source>
</evidence>
<name>A0A2N5PWP6_MEDGN</name>
<feature type="domain" description="ABC transporter" evidence="3">
    <location>
        <begin position="261"/>
        <end position="505"/>
    </location>
</feature>
<dbReference type="PANTHER" id="PTHR43790:SF4">
    <property type="entry name" value="GUANOSINE IMPORT ATP-BINDING PROTEIN NUPO"/>
    <property type="match status" value="1"/>
</dbReference>
<dbReference type="RefSeq" id="WP_101882965.1">
    <property type="nucleotide sequence ID" value="NZ_NIHW01000048.1"/>
</dbReference>
<dbReference type="InterPro" id="IPR017871">
    <property type="entry name" value="ABC_transporter-like_CS"/>
</dbReference>
<dbReference type="EMBL" id="NIHW01000048">
    <property type="protein sequence ID" value="PLT81915.1"/>
    <property type="molecule type" value="Genomic_DNA"/>
</dbReference>
<comment type="caution">
    <text evidence="4">The sequence shown here is derived from an EMBL/GenBank/DDBJ whole genome shotgun (WGS) entry which is preliminary data.</text>
</comment>
<evidence type="ECO:0000313" key="5">
    <source>
        <dbReference type="Proteomes" id="UP000234840"/>
    </source>
</evidence>
<dbReference type="Proteomes" id="UP000234840">
    <property type="component" value="Unassembled WGS sequence"/>
</dbReference>
<keyword evidence="2 4" id="KW-0067">ATP-binding</keyword>
<dbReference type="CDD" id="cd03216">
    <property type="entry name" value="ABC_Carb_Monos_I"/>
    <property type="match status" value="1"/>
</dbReference>
<dbReference type="PANTHER" id="PTHR43790">
    <property type="entry name" value="CARBOHYDRATE TRANSPORT ATP-BINDING PROTEIN MG119-RELATED"/>
    <property type="match status" value="1"/>
</dbReference>
<dbReference type="InterPro" id="IPR003593">
    <property type="entry name" value="AAA+_ATPase"/>
</dbReference>
<accession>A0A2N5PWP6</accession>
<protein>
    <submittedName>
        <fullName evidence="4">ABC transporter ATP-binding protein</fullName>
    </submittedName>
</protein>
<proteinExistence type="predicted"/>
<dbReference type="InterPro" id="IPR027417">
    <property type="entry name" value="P-loop_NTPase"/>
</dbReference>
<organism evidence="4 5">
    <name type="scientific">Mediterraneibacter gnavus</name>
    <name type="common">Ruminococcus gnavus</name>
    <dbReference type="NCBI Taxonomy" id="33038"/>
    <lineage>
        <taxon>Bacteria</taxon>
        <taxon>Bacillati</taxon>
        <taxon>Bacillota</taxon>
        <taxon>Clostridia</taxon>
        <taxon>Lachnospirales</taxon>
        <taxon>Lachnospiraceae</taxon>
        <taxon>Mediterraneibacter</taxon>
    </lineage>
</organism>
<evidence type="ECO:0000256" key="2">
    <source>
        <dbReference type="ARBA" id="ARBA00022840"/>
    </source>
</evidence>
<dbReference type="CDD" id="cd03215">
    <property type="entry name" value="ABC_Carb_Monos_II"/>
    <property type="match status" value="1"/>
</dbReference>